<gene>
    <name evidence="6" type="ORF">PFISCL1PPCAC_1109</name>
</gene>
<dbReference type="EMBL" id="BTSY01000001">
    <property type="protein sequence ID" value="GMT09812.1"/>
    <property type="molecule type" value="Genomic_DNA"/>
</dbReference>
<dbReference type="Gene3D" id="1.10.510.10">
    <property type="entry name" value="Transferase(Phosphotransferase) domain 1"/>
    <property type="match status" value="1"/>
</dbReference>
<comment type="caution">
    <text evidence="6">The sequence shown here is derived from an EMBL/GenBank/DDBJ whole genome shotgun (WGS) entry which is preliminary data.</text>
</comment>
<evidence type="ECO:0000313" key="7">
    <source>
        <dbReference type="Proteomes" id="UP001432322"/>
    </source>
</evidence>
<keyword evidence="7" id="KW-1185">Reference proteome</keyword>
<dbReference type="InterPro" id="IPR011009">
    <property type="entry name" value="Kinase-like_dom_sf"/>
</dbReference>
<reference evidence="6" key="1">
    <citation type="submission" date="2023-10" db="EMBL/GenBank/DDBJ databases">
        <title>Genome assembly of Pristionchus species.</title>
        <authorList>
            <person name="Yoshida K."/>
            <person name="Sommer R.J."/>
        </authorList>
    </citation>
    <scope>NUCLEOTIDE SEQUENCE</scope>
    <source>
        <strain evidence="6">RS5133</strain>
    </source>
</reference>
<dbReference type="PANTHER" id="PTHR11042:SF91">
    <property type="entry name" value="EUKARYOTIC TRANSLATION INITIATION FACTOR 2-ALPHA KINASE"/>
    <property type="match status" value="1"/>
</dbReference>
<keyword evidence="4" id="KW-0067">ATP-binding</keyword>
<evidence type="ECO:0000256" key="3">
    <source>
        <dbReference type="ARBA" id="ARBA00022777"/>
    </source>
</evidence>
<dbReference type="GO" id="GO:0005524">
    <property type="term" value="F:ATP binding"/>
    <property type="evidence" value="ECO:0007669"/>
    <property type="project" value="UniProtKB-KW"/>
</dbReference>
<protein>
    <recommendedName>
        <fullName evidence="5">Protein kinase domain-containing protein</fullName>
    </recommendedName>
</protein>
<feature type="non-terminal residue" evidence="6">
    <location>
        <position position="1"/>
    </location>
</feature>
<dbReference type="SUPFAM" id="SSF56112">
    <property type="entry name" value="Protein kinase-like (PK-like)"/>
    <property type="match status" value="1"/>
</dbReference>
<dbReference type="GO" id="GO:0005737">
    <property type="term" value="C:cytoplasm"/>
    <property type="evidence" value="ECO:0007669"/>
    <property type="project" value="TreeGrafter"/>
</dbReference>
<dbReference type="GO" id="GO:0004694">
    <property type="term" value="F:eukaryotic translation initiation factor 2alpha kinase activity"/>
    <property type="evidence" value="ECO:0007669"/>
    <property type="project" value="TreeGrafter"/>
</dbReference>
<evidence type="ECO:0000256" key="4">
    <source>
        <dbReference type="ARBA" id="ARBA00022840"/>
    </source>
</evidence>
<organism evidence="6 7">
    <name type="scientific">Pristionchus fissidentatus</name>
    <dbReference type="NCBI Taxonomy" id="1538716"/>
    <lineage>
        <taxon>Eukaryota</taxon>
        <taxon>Metazoa</taxon>
        <taxon>Ecdysozoa</taxon>
        <taxon>Nematoda</taxon>
        <taxon>Chromadorea</taxon>
        <taxon>Rhabditida</taxon>
        <taxon>Rhabditina</taxon>
        <taxon>Diplogasteromorpha</taxon>
        <taxon>Diplogasteroidea</taxon>
        <taxon>Neodiplogasteridae</taxon>
        <taxon>Pristionchus</taxon>
    </lineage>
</organism>
<dbReference type="InterPro" id="IPR050339">
    <property type="entry name" value="CC_SR_Kinase"/>
</dbReference>
<evidence type="ECO:0000259" key="5">
    <source>
        <dbReference type="PROSITE" id="PS50011"/>
    </source>
</evidence>
<keyword evidence="2" id="KW-0547">Nucleotide-binding</keyword>
<proteinExistence type="predicted"/>
<evidence type="ECO:0000256" key="2">
    <source>
        <dbReference type="ARBA" id="ARBA00022741"/>
    </source>
</evidence>
<dbReference type="GO" id="GO:0005634">
    <property type="term" value="C:nucleus"/>
    <property type="evidence" value="ECO:0007669"/>
    <property type="project" value="TreeGrafter"/>
</dbReference>
<evidence type="ECO:0000313" key="6">
    <source>
        <dbReference type="EMBL" id="GMT09812.1"/>
    </source>
</evidence>
<dbReference type="PROSITE" id="PS50011">
    <property type="entry name" value="PROTEIN_KINASE_DOM"/>
    <property type="match status" value="1"/>
</dbReference>
<dbReference type="AlphaFoldDB" id="A0AAV5UTA4"/>
<evidence type="ECO:0000256" key="1">
    <source>
        <dbReference type="ARBA" id="ARBA00022679"/>
    </source>
</evidence>
<dbReference type="PANTHER" id="PTHR11042">
    <property type="entry name" value="EUKARYOTIC TRANSLATION INITIATION FACTOR 2-ALPHA KINASE EIF2-ALPHA KINASE -RELATED"/>
    <property type="match status" value="1"/>
</dbReference>
<name>A0AAV5UTA4_9BILA</name>
<accession>A0AAV5UTA4</accession>
<feature type="domain" description="Protein kinase" evidence="5">
    <location>
        <begin position="1"/>
        <end position="80"/>
    </location>
</feature>
<dbReference type="InterPro" id="IPR000719">
    <property type="entry name" value="Prot_kinase_dom"/>
</dbReference>
<keyword evidence="1" id="KW-0808">Transferase</keyword>
<keyword evidence="3" id="KW-0418">Kinase</keyword>
<sequence length="80" mass="9433">YSHKVDVFALGLIYSELCMPMTETERKEIFDNYRNGIPNDIPIDDRRTKELITYMTKIDSEDRPTCREVLDEYLTASSHQ</sequence>
<dbReference type="Proteomes" id="UP001432322">
    <property type="component" value="Unassembled WGS sequence"/>
</dbReference>